<proteinExistence type="predicted"/>
<keyword evidence="2" id="KW-1185">Reference proteome</keyword>
<comment type="caution">
    <text evidence="1">The sequence shown here is derived from an EMBL/GenBank/DDBJ whole genome shotgun (WGS) entry which is preliminary data.</text>
</comment>
<accession>A0ABR9L3F9</accession>
<sequence length="107" mass="11614">MTMPVEFHSSFPPIPAVIELGGLQVRQAGAVYVPVRGSDDHVHWAHQAKLRVRRVGLWCQESRFADAPQGAAGWASQELGFAPACAWCACLAPLPVRETDHVEGVVD</sequence>
<dbReference type="EMBL" id="JADBEJ010000003">
    <property type="protein sequence ID" value="MBE1575075.1"/>
    <property type="molecule type" value="Genomic_DNA"/>
</dbReference>
<dbReference type="Proteomes" id="UP000656548">
    <property type="component" value="Unassembled WGS sequence"/>
</dbReference>
<evidence type="ECO:0000313" key="1">
    <source>
        <dbReference type="EMBL" id="MBE1575075.1"/>
    </source>
</evidence>
<dbReference type="RefSeq" id="WP_191334935.1">
    <property type="nucleotide sequence ID" value="NZ_JADBEJ010000003.1"/>
</dbReference>
<gene>
    <name evidence="1" type="ORF">H4W30_002122</name>
</gene>
<protein>
    <submittedName>
        <fullName evidence="1">Uncharacterized protein</fullName>
    </submittedName>
</protein>
<evidence type="ECO:0000313" key="2">
    <source>
        <dbReference type="Proteomes" id="UP000656548"/>
    </source>
</evidence>
<reference evidence="1 2" key="1">
    <citation type="submission" date="2020-10" db="EMBL/GenBank/DDBJ databases">
        <title>Sequencing the genomes of 1000 actinobacteria strains.</title>
        <authorList>
            <person name="Klenk H.-P."/>
        </authorList>
    </citation>
    <scope>NUCLEOTIDE SEQUENCE [LARGE SCALE GENOMIC DNA]</scope>
    <source>
        <strain evidence="1 2">DSM 46661</strain>
    </source>
</reference>
<organism evidence="1 2">
    <name type="scientific">Amycolatopsis roodepoortensis</name>
    <dbReference type="NCBI Taxonomy" id="700274"/>
    <lineage>
        <taxon>Bacteria</taxon>
        <taxon>Bacillati</taxon>
        <taxon>Actinomycetota</taxon>
        <taxon>Actinomycetes</taxon>
        <taxon>Pseudonocardiales</taxon>
        <taxon>Pseudonocardiaceae</taxon>
        <taxon>Amycolatopsis</taxon>
    </lineage>
</organism>
<name>A0ABR9L3F9_9PSEU</name>